<dbReference type="OrthoDB" id="2077946at2"/>
<protein>
    <submittedName>
        <fullName evidence="1">SIR2-like domain-containing protein</fullName>
    </submittedName>
</protein>
<name>A0A1M6LC07_9FIRM</name>
<evidence type="ECO:0000313" key="1">
    <source>
        <dbReference type="EMBL" id="SHJ68702.1"/>
    </source>
</evidence>
<reference evidence="2" key="1">
    <citation type="submission" date="2016-11" db="EMBL/GenBank/DDBJ databases">
        <authorList>
            <person name="Varghese N."/>
            <person name="Submissions S."/>
        </authorList>
    </citation>
    <scope>NUCLEOTIDE SEQUENCE [LARGE SCALE GENOMIC DNA]</scope>
    <source>
        <strain evidence="2">DSM 16057</strain>
    </source>
</reference>
<evidence type="ECO:0000313" key="2">
    <source>
        <dbReference type="Proteomes" id="UP000184529"/>
    </source>
</evidence>
<dbReference type="InterPro" id="IPR029035">
    <property type="entry name" value="DHS-like_NAD/FAD-binding_dom"/>
</dbReference>
<proteinExistence type="predicted"/>
<dbReference type="STRING" id="1121432.SAMN02745219_03109"/>
<dbReference type="Proteomes" id="UP000184529">
    <property type="component" value="Unassembled WGS sequence"/>
</dbReference>
<sequence>MCRMVLSRDPGIIFERLLGRLLEGMVVPFIGAGVSIDAKHRGGIAGLTNTRCMCERVLQALREKCQTRDRVHCTSCVVRKEIESNPKKEISFDKACELWEWSCSGDRGGGTCRRCELVREILKIPEFANVEPADAHYYIAFLAREGLIDEVITTNYDTCIEDAYCKTFGFSNALESADSPALVIGTLAEYRSKGGKRFANGMNKRRCLKVYKINGCASRLCASRVDDCHGYCKNILLTERDLQDWGKRGWARDLFRDRLRSRALLFSGFGSDEPQVRHTALQVCEEFASEERDNATNRSHNSDTIWEKPNAPFIVAYVNTLSFSQAQIMRAYAPYEDVSLSPEKTNSNAFLGSDVQFFDAGGSSDKQQLEADLFWKRLFQAAFWRLLRRACGRESAIVSFLQPVLLCAPALLIEALDWFTSRNEAECIFGRFPEMLNLAEDRGRMIPLARWVERVRTIQPEFRSGLYHPLVDRPVLIPAVLLLIYLIIGNNHRKSDISWEELRAKINDDDGPLGLSIDGCHMFGDAGVRLYIAHRNVAEQLPQKVVCHGHKEMTVAIQIVVNPWRARTRRVHLVDGKGNRVKVVTVRQISILELFGHATSVPEAIKRFRERLRTTFLLIDPGRARVHHRSKPLRSWGDEDGR</sequence>
<dbReference type="SUPFAM" id="SSF52467">
    <property type="entry name" value="DHS-like NAD/FAD-binding domain"/>
    <property type="match status" value="1"/>
</dbReference>
<keyword evidence="2" id="KW-1185">Reference proteome</keyword>
<dbReference type="Pfam" id="PF13289">
    <property type="entry name" value="SIR2_2"/>
    <property type="match status" value="1"/>
</dbReference>
<dbReference type="AlphaFoldDB" id="A0A1M6LC07"/>
<gene>
    <name evidence="1" type="ORF">SAMN02745219_03109</name>
</gene>
<dbReference type="Gene3D" id="3.40.50.1220">
    <property type="entry name" value="TPP-binding domain"/>
    <property type="match status" value="1"/>
</dbReference>
<dbReference type="EMBL" id="FQZM01000049">
    <property type="protein sequence ID" value="SHJ68702.1"/>
    <property type="molecule type" value="Genomic_DNA"/>
</dbReference>
<accession>A0A1M6LC07</accession>
<organism evidence="1 2">
    <name type="scientific">Desulfofundulus thermosubterraneus DSM 16057</name>
    <dbReference type="NCBI Taxonomy" id="1121432"/>
    <lineage>
        <taxon>Bacteria</taxon>
        <taxon>Bacillati</taxon>
        <taxon>Bacillota</taxon>
        <taxon>Clostridia</taxon>
        <taxon>Eubacteriales</taxon>
        <taxon>Peptococcaceae</taxon>
        <taxon>Desulfofundulus</taxon>
    </lineage>
</organism>